<evidence type="ECO:0000313" key="3">
    <source>
        <dbReference type="EMBL" id="PPE75658.1"/>
    </source>
</evidence>
<dbReference type="OrthoDB" id="9815690at2"/>
<dbReference type="Gene3D" id="3.40.50.1000">
    <property type="entry name" value="HAD superfamily/HAD-like"/>
    <property type="match status" value="1"/>
</dbReference>
<feature type="domain" description="Sucrose phosphatase-like" evidence="2">
    <location>
        <begin position="2"/>
        <end position="231"/>
    </location>
</feature>
<comment type="similarity">
    <text evidence="1">Belongs to the glycosyltransferase 20 family.</text>
</comment>
<dbReference type="SFLD" id="SFLDG01140">
    <property type="entry name" value="C2.B:_Phosphomannomutase_and_P"/>
    <property type="match status" value="1"/>
</dbReference>
<proteinExistence type="inferred from homology"/>
<dbReference type="RefSeq" id="WP_104228624.1">
    <property type="nucleotide sequence ID" value="NZ_PSNW01000001.1"/>
</dbReference>
<reference evidence="3 4" key="1">
    <citation type="submission" date="2018-02" db="EMBL/GenBank/DDBJ databases">
        <title>Genome sequencing of Solimonas sp. HR-BB.</title>
        <authorList>
            <person name="Lee Y."/>
            <person name="Jeon C.O."/>
        </authorList>
    </citation>
    <scope>NUCLEOTIDE SEQUENCE [LARGE SCALE GENOMIC DNA]</scope>
    <source>
        <strain evidence="3 4">HR-BB</strain>
    </source>
</reference>
<dbReference type="GO" id="GO:0005992">
    <property type="term" value="P:trehalose biosynthetic process"/>
    <property type="evidence" value="ECO:0007669"/>
    <property type="project" value="InterPro"/>
</dbReference>
<organism evidence="3 4">
    <name type="scientific">Solimonas fluminis</name>
    <dbReference type="NCBI Taxonomy" id="2086571"/>
    <lineage>
        <taxon>Bacteria</taxon>
        <taxon>Pseudomonadati</taxon>
        <taxon>Pseudomonadota</taxon>
        <taxon>Gammaproteobacteria</taxon>
        <taxon>Nevskiales</taxon>
        <taxon>Nevskiaceae</taxon>
        <taxon>Solimonas</taxon>
    </lineage>
</organism>
<name>A0A2S5TLL9_9GAMM</name>
<dbReference type="InterPro" id="IPR036412">
    <property type="entry name" value="HAD-like_sf"/>
</dbReference>
<dbReference type="InterPro" id="IPR001830">
    <property type="entry name" value="Glyco_trans_20"/>
</dbReference>
<dbReference type="SUPFAM" id="SSF53756">
    <property type="entry name" value="UDP-Glycosyltransferase/glycogen phosphorylase"/>
    <property type="match status" value="1"/>
</dbReference>
<evidence type="ECO:0000256" key="1">
    <source>
        <dbReference type="ARBA" id="ARBA00008799"/>
    </source>
</evidence>
<dbReference type="GO" id="GO:0051473">
    <property type="term" value="P:glucosylglycerol biosynthetic process"/>
    <property type="evidence" value="ECO:0007669"/>
    <property type="project" value="InterPro"/>
</dbReference>
<dbReference type="CDD" id="cd03788">
    <property type="entry name" value="GT20_TPS"/>
    <property type="match status" value="1"/>
</dbReference>
<keyword evidence="4" id="KW-1185">Reference proteome</keyword>
<dbReference type="PANTHER" id="PTHR10788">
    <property type="entry name" value="TREHALOSE-6-PHOSPHATE SYNTHASE"/>
    <property type="match status" value="1"/>
</dbReference>
<comment type="caution">
    <text evidence="3">The sequence shown here is derived from an EMBL/GenBank/DDBJ whole genome shotgun (WGS) entry which is preliminary data.</text>
</comment>
<dbReference type="Gene3D" id="3.90.1070.10">
    <property type="match status" value="1"/>
</dbReference>
<evidence type="ECO:0000259" key="2">
    <source>
        <dbReference type="Pfam" id="PF05116"/>
    </source>
</evidence>
<dbReference type="Pfam" id="PF00982">
    <property type="entry name" value="Glyco_transf_20"/>
    <property type="match status" value="1"/>
</dbReference>
<evidence type="ECO:0000313" key="4">
    <source>
        <dbReference type="Proteomes" id="UP000238220"/>
    </source>
</evidence>
<dbReference type="SFLD" id="SFLDG01141">
    <property type="entry name" value="C2.B.1:_Sucrose_Phosphatase_Li"/>
    <property type="match status" value="1"/>
</dbReference>
<dbReference type="EMBL" id="PSNW01000001">
    <property type="protein sequence ID" value="PPE75658.1"/>
    <property type="molecule type" value="Genomic_DNA"/>
</dbReference>
<dbReference type="Proteomes" id="UP000238220">
    <property type="component" value="Unassembled WGS sequence"/>
</dbReference>
<dbReference type="InterPro" id="IPR023214">
    <property type="entry name" value="HAD_sf"/>
</dbReference>
<dbReference type="PANTHER" id="PTHR10788:SF106">
    <property type="entry name" value="BCDNA.GH08860"/>
    <property type="match status" value="1"/>
</dbReference>
<dbReference type="InterPro" id="IPR006380">
    <property type="entry name" value="SPP-like_dom"/>
</dbReference>
<dbReference type="InterPro" id="IPR012764">
    <property type="entry name" value="Gluc_glyc_Psyn"/>
</dbReference>
<dbReference type="GO" id="GO:0003825">
    <property type="term" value="F:alpha,alpha-trehalose-phosphate synthase (UDP-forming) activity"/>
    <property type="evidence" value="ECO:0007669"/>
    <property type="project" value="TreeGrafter"/>
</dbReference>
<protein>
    <submittedName>
        <fullName evidence="3">Glucosylglycerol-phosphate synthase</fullName>
    </submittedName>
</protein>
<dbReference type="SFLD" id="SFLDS00003">
    <property type="entry name" value="Haloacid_Dehalogenase"/>
    <property type="match status" value="1"/>
</dbReference>
<sequence length="755" mass="83931">MLLATDLDGTFLAGTPEDRLRLYQLVSRHPDIRLAYVTGRGLDSVLPLLGDPALPKPDYIVCDVGATVVDGRTLQPVEPLQSRIGALWPGDQVVAGALDHFGLRRQDVPQERRCSYFCGESAITDGLQQAVGGLGCDLLYSADLYLDVLPRGVNKGSTLMGLIGHLGIPQDRVLVAGDTLNDLSMFQQGFKGVCVGDSESWLLQATQGNARVLHADAHGCGGILEALEYFGFIGNAGIDAHASPAPETGPSDLVIVYHRLPYDEIVENGRVRRVVPQSPNGIMPTLLSFFADGRRGAWVAWGVNDPKRGPFESHTPVDPLRYPRLTAARVALSKQDVDVFYRHFSKEAFWPTLHTFWERATFREDHWQVFLKINRLFAERTAAEAAEGATVWIHDYNLWMVPATLRELRPDLKIAFFHHTYFPSADVFNVIPWRRTIVGSLLQCDYVGFHIPRQVENFVDVVRGAAPVRVVERRSCAPRFVTYGCAVGLENYSTCIDVGDRRIRLGAHPVGTDLGRIEQALSRTPVQKRMAELRQSLNGQRLILSVERLDYTKGTLEKLRAFEKLLEEHPELLGKVTLITICVPAAQEMTVYRNLQHGIEQAVGRINGRYSRVGWTPVQFFFRSLPFEEVVAYYAMADLMWITPLRDGLNLVAKEYVATQGLSGGRGVLVLSEFAGAAAELKGAILTNPHDVMDLKNGCYLGLNMGRAEASARLRQLFDIVSHYDVRRWGDDFLGATRTKAAQPVRRIAALAPQR</sequence>
<dbReference type="SUPFAM" id="SSF56784">
    <property type="entry name" value="HAD-like"/>
    <property type="match status" value="1"/>
</dbReference>
<dbReference type="AlphaFoldDB" id="A0A2S5TLL9"/>
<dbReference type="Pfam" id="PF05116">
    <property type="entry name" value="S6PP"/>
    <property type="match status" value="1"/>
</dbReference>
<dbReference type="Gene3D" id="3.40.50.2000">
    <property type="entry name" value="Glycogen Phosphorylase B"/>
    <property type="match status" value="2"/>
</dbReference>
<accession>A0A2S5TLL9</accession>
<gene>
    <name evidence="3" type="primary">ggpS</name>
    <name evidence="3" type="ORF">C3942_01830</name>
</gene>
<dbReference type="NCBIfam" id="TIGR02398">
    <property type="entry name" value="gluc_glyc_Psyn"/>
    <property type="match status" value="1"/>
</dbReference>